<organism evidence="1 2">
    <name type="scientific">Mangrovibacterium diazotrophicum</name>
    <dbReference type="NCBI Taxonomy" id="1261403"/>
    <lineage>
        <taxon>Bacteria</taxon>
        <taxon>Pseudomonadati</taxon>
        <taxon>Bacteroidota</taxon>
        <taxon>Bacteroidia</taxon>
        <taxon>Marinilabiliales</taxon>
        <taxon>Prolixibacteraceae</taxon>
        <taxon>Mangrovibacterium</taxon>
    </lineage>
</organism>
<protein>
    <submittedName>
        <fullName evidence="1">Uncharacterized protein</fullName>
    </submittedName>
</protein>
<name>A0A419WB05_9BACT</name>
<sequence>MNTSDSYTILDNLNSQTPSTLAELNSPQNMPGKNPSRTIHTMDYPALLPATFAVSSRILDRASHFILSSRVHRSGWLFQDVSLLHKYNLALLLNSQREHKLLS</sequence>
<accession>A0A419WB05</accession>
<evidence type="ECO:0000313" key="2">
    <source>
        <dbReference type="Proteomes" id="UP000283387"/>
    </source>
</evidence>
<dbReference type="EMBL" id="RAPN01000001">
    <property type="protein sequence ID" value="RKD92648.1"/>
    <property type="molecule type" value="Genomic_DNA"/>
</dbReference>
<dbReference type="Proteomes" id="UP000283387">
    <property type="component" value="Unassembled WGS sequence"/>
</dbReference>
<evidence type="ECO:0000313" key="1">
    <source>
        <dbReference type="EMBL" id="RKD92648.1"/>
    </source>
</evidence>
<comment type="caution">
    <text evidence="1">The sequence shown here is derived from an EMBL/GenBank/DDBJ whole genome shotgun (WGS) entry which is preliminary data.</text>
</comment>
<reference evidence="1 2" key="1">
    <citation type="submission" date="2018-09" db="EMBL/GenBank/DDBJ databases">
        <title>Genomic Encyclopedia of Archaeal and Bacterial Type Strains, Phase II (KMG-II): from individual species to whole genera.</title>
        <authorList>
            <person name="Goeker M."/>
        </authorList>
    </citation>
    <scope>NUCLEOTIDE SEQUENCE [LARGE SCALE GENOMIC DNA]</scope>
    <source>
        <strain evidence="1 2">DSM 27148</strain>
    </source>
</reference>
<keyword evidence="2" id="KW-1185">Reference proteome</keyword>
<dbReference type="AlphaFoldDB" id="A0A419WB05"/>
<proteinExistence type="predicted"/>
<gene>
    <name evidence="1" type="ORF">BC643_3023</name>
</gene>